<sequence>MSYPGYGPPPASVYAPPNPTAYANPVRVATSGYPTAPSFGLAAPPDADPQLWNWFLGVNGDRSGEITIVELQRALDHGDWAPFDLGTITLLMQLFDTERRGTIGFKQFSGIWWYIKDWQNLFRHFDRDRSGTIDASELRDALTQFGYRLTPRLIELIERKYASPVTYSGGPLPGITFDRFVRACVVVKQITESFKRHDANGDGWIQIDYDGFMEIVLSLP</sequence>
<evidence type="ECO:0000256" key="1">
    <source>
        <dbReference type="ARBA" id="ARBA00004496"/>
    </source>
</evidence>
<evidence type="ECO:0000313" key="7">
    <source>
        <dbReference type="EMBL" id="KAF8435164.1"/>
    </source>
</evidence>
<evidence type="ECO:0000256" key="4">
    <source>
        <dbReference type="ARBA" id="ARBA00022737"/>
    </source>
</evidence>
<dbReference type="InterPro" id="IPR002048">
    <property type="entry name" value="EF_hand_dom"/>
</dbReference>
<protein>
    <submittedName>
        <fullName evidence="7">EF-hand</fullName>
    </submittedName>
</protein>
<comment type="caution">
    <text evidence="7">The sequence shown here is derived from an EMBL/GenBank/DDBJ whole genome shotgun (WGS) entry which is preliminary data.</text>
</comment>
<keyword evidence="3" id="KW-0479">Metal-binding</keyword>
<reference evidence="7" key="2">
    <citation type="journal article" date="2020" name="Nat. Commun.">
        <title>Large-scale genome sequencing of mycorrhizal fungi provides insights into the early evolution of symbiotic traits.</title>
        <authorList>
            <person name="Miyauchi S."/>
            <person name="Kiss E."/>
            <person name="Kuo A."/>
            <person name="Drula E."/>
            <person name="Kohler A."/>
            <person name="Sanchez-Garcia M."/>
            <person name="Morin E."/>
            <person name="Andreopoulos B."/>
            <person name="Barry K.W."/>
            <person name="Bonito G."/>
            <person name="Buee M."/>
            <person name="Carver A."/>
            <person name="Chen C."/>
            <person name="Cichocki N."/>
            <person name="Clum A."/>
            <person name="Culley D."/>
            <person name="Crous P.W."/>
            <person name="Fauchery L."/>
            <person name="Girlanda M."/>
            <person name="Hayes R.D."/>
            <person name="Keri Z."/>
            <person name="LaButti K."/>
            <person name="Lipzen A."/>
            <person name="Lombard V."/>
            <person name="Magnuson J."/>
            <person name="Maillard F."/>
            <person name="Murat C."/>
            <person name="Nolan M."/>
            <person name="Ohm R.A."/>
            <person name="Pangilinan J."/>
            <person name="Pereira M.F."/>
            <person name="Perotto S."/>
            <person name="Peter M."/>
            <person name="Pfister S."/>
            <person name="Riley R."/>
            <person name="Sitrit Y."/>
            <person name="Stielow J.B."/>
            <person name="Szollosi G."/>
            <person name="Zifcakova L."/>
            <person name="Stursova M."/>
            <person name="Spatafora J.W."/>
            <person name="Tedersoo L."/>
            <person name="Vaario L.M."/>
            <person name="Yamada A."/>
            <person name="Yan M."/>
            <person name="Wang P."/>
            <person name="Xu J."/>
            <person name="Bruns T."/>
            <person name="Baldrian P."/>
            <person name="Vilgalys R."/>
            <person name="Dunand C."/>
            <person name="Henrissat B."/>
            <person name="Grigoriev I.V."/>
            <person name="Hibbett D."/>
            <person name="Nagy L.G."/>
            <person name="Martin F.M."/>
        </authorList>
    </citation>
    <scope>NUCLEOTIDE SEQUENCE</scope>
    <source>
        <strain evidence="7">BED1</strain>
    </source>
</reference>
<dbReference type="InterPro" id="IPR051426">
    <property type="entry name" value="Peflin/Sorcin_CaBP"/>
</dbReference>
<dbReference type="CDD" id="cd16180">
    <property type="entry name" value="EFh_PEF_Group_I"/>
    <property type="match status" value="1"/>
</dbReference>
<gene>
    <name evidence="7" type="ORF">L210DRAFT_3648820</name>
</gene>
<dbReference type="SUPFAM" id="SSF47473">
    <property type="entry name" value="EF-hand"/>
    <property type="match status" value="1"/>
</dbReference>
<dbReference type="PANTHER" id="PTHR46212:SF3">
    <property type="entry name" value="GH27120P"/>
    <property type="match status" value="1"/>
</dbReference>
<dbReference type="GO" id="GO:0005737">
    <property type="term" value="C:cytoplasm"/>
    <property type="evidence" value="ECO:0007669"/>
    <property type="project" value="UniProtKB-SubCell"/>
</dbReference>
<evidence type="ECO:0000256" key="2">
    <source>
        <dbReference type="ARBA" id="ARBA00022490"/>
    </source>
</evidence>
<dbReference type="InterPro" id="IPR011992">
    <property type="entry name" value="EF-hand-dom_pair"/>
</dbReference>
<evidence type="ECO:0000256" key="3">
    <source>
        <dbReference type="ARBA" id="ARBA00022723"/>
    </source>
</evidence>
<dbReference type="PANTHER" id="PTHR46212">
    <property type="entry name" value="PEFLIN"/>
    <property type="match status" value="1"/>
</dbReference>
<feature type="domain" description="EF-hand" evidence="6">
    <location>
        <begin position="113"/>
        <end position="148"/>
    </location>
</feature>
<dbReference type="InterPro" id="IPR018247">
    <property type="entry name" value="EF_Hand_1_Ca_BS"/>
</dbReference>
<dbReference type="AlphaFoldDB" id="A0AAD4BN37"/>
<reference evidence="7" key="1">
    <citation type="submission" date="2019-10" db="EMBL/GenBank/DDBJ databases">
        <authorList>
            <consortium name="DOE Joint Genome Institute"/>
            <person name="Kuo A."/>
            <person name="Miyauchi S."/>
            <person name="Kiss E."/>
            <person name="Drula E."/>
            <person name="Kohler A."/>
            <person name="Sanchez-Garcia M."/>
            <person name="Andreopoulos B."/>
            <person name="Barry K.W."/>
            <person name="Bonito G."/>
            <person name="Buee M."/>
            <person name="Carver A."/>
            <person name="Chen C."/>
            <person name="Cichocki N."/>
            <person name="Clum A."/>
            <person name="Culley D."/>
            <person name="Crous P.W."/>
            <person name="Fauchery L."/>
            <person name="Girlanda M."/>
            <person name="Hayes R."/>
            <person name="Keri Z."/>
            <person name="LaButti K."/>
            <person name="Lipzen A."/>
            <person name="Lombard V."/>
            <person name="Magnuson J."/>
            <person name="Maillard F."/>
            <person name="Morin E."/>
            <person name="Murat C."/>
            <person name="Nolan M."/>
            <person name="Ohm R."/>
            <person name="Pangilinan J."/>
            <person name="Pereira M."/>
            <person name="Perotto S."/>
            <person name="Peter M."/>
            <person name="Riley R."/>
            <person name="Sitrit Y."/>
            <person name="Stielow B."/>
            <person name="Szollosi G."/>
            <person name="Zifcakova L."/>
            <person name="Stursova M."/>
            <person name="Spatafora J.W."/>
            <person name="Tedersoo L."/>
            <person name="Vaario L.-M."/>
            <person name="Yamada A."/>
            <person name="Yan M."/>
            <person name="Wang P."/>
            <person name="Xu J."/>
            <person name="Bruns T."/>
            <person name="Baldrian P."/>
            <person name="Vilgalys R."/>
            <person name="Henrissat B."/>
            <person name="Grigoriev I.V."/>
            <person name="Hibbett D."/>
            <person name="Nagy L.G."/>
            <person name="Martin F.M."/>
        </authorList>
    </citation>
    <scope>NUCLEOTIDE SEQUENCE</scope>
    <source>
        <strain evidence="7">BED1</strain>
    </source>
</reference>
<keyword evidence="5" id="KW-0106">Calcium</keyword>
<proteinExistence type="predicted"/>
<dbReference type="SMART" id="SM00054">
    <property type="entry name" value="EFh"/>
    <property type="match status" value="2"/>
</dbReference>
<name>A0AAD4BN37_BOLED</name>
<evidence type="ECO:0000259" key="6">
    <source>
        <dbReference type="PROSITE" id="PS50222"/>
    </source>
</evidence>
<evidence type="ECO:0000256" key="5">
    <source>
        <dbReference type="ARBA" id="ARBA00022837"/>
    </source>
</evidence>
<dbReference type="Pfam" id="PF13499">
    <property type="entry name" value="EF-hand_7"/>
    <property type="match status" value="1"/>
</dbReference>
<dbReference type="Pfam" id="PF13833">
    <property type="entry name" value="EF-hand_8"/>
    <property type="match status" value="1"/>
</dbReference>
<keyword evidence="2" id="KW-0963">Cytoplasm</keyword>
<dbReference type="GO" id="GO:0005509">
    <property type="term" value="F:calcium ion binding"/>
    <property type="evidence" value="ECO:0007669"/>
    <property type="project" value="InterPro"/>
</dbReference>
<dbReference type="EMBL" id="WHUW01000026">
    <property type="protein sequence ID" value="KAF8435164.1"/>
    <property type="molecule type" value="Genomic_DNA"/>
</dbReference>
<dbReference type="PROSITE" id="PS50222">
    <property type="entry name" value="EF_HAND_2"/>
    <property type="match status" value="1"/>
</dbReference>
<dbReference type="Gene3D" id="1.10.238.10">
    <property type="entry name" value="EF-hand"/>
    <property type="match status" value="1"/>
</dbReference>
<accession>A0AAD4BN37</accession>
<dbReference type="Proteomes" id="UP001194468">
    <property type="component" value="Unassembled WGS sequence"/>
</dbReference>
<evidence type="ECO:0000313" key="8">
    <source>
        <dbReference type="Proteomes" id="UP001194468"/>
    </source>
</evidence>
<keyword evidence="4" id="KW-0677">Repeat</keyword>
<dbReference type="PROSITE" id="PS00018">
    <property type="entry name" value="EF_HAND_1"/>
    <property type="match status" value="1"/>
</dbReference>
<comment type="subcellular location">
    <subcellularLocation>
        <location evidence="1">Cytoplasm</location>
    </subcellularLocation>
</comment>
<keyword evidence="8" id="KW-1185">Reference proteome</keyword>
<organism evidence="7 8">
    <name type="scientific">Boletus edulis BED1</name>
    <dbReference type="NCBI Taxonomy" id="1328754"/>
    <lineage>
        <taxon>Eukaryota</taxon>
        <taxon>Fungi</taxon>
        <taxon>Dikarya</taxon>
        <taxon>Basidiomycota</taxon>
        <taxon>Agaricomycotina</taxon>
        <taxon>Agaricomycetes</taxon>
        <taxon>Agaricomycetidae</taxon>
        <taxon>Boletales</taxon>
        <taxon>Boletineae</taxon>
        <taxon>Boletaceae</taxon>
        <taxon>Boletoideae</taxon>
        <taxon>Boletus</taxon>
    </lineage>
</organism>
<dbReference type="GO" id="GO:0048306">
    <property type="term" value="F:calcium-dependent protein binding"/>
    <property type="evidence" value="ECO:0007669"/>
    <property type="project" value="UniProtKB-ARBA"/>
</dbReference>